<dbReference type="RefSeq" id="WP_281909541.1">
    <property type="nucleotide sequence ID" value="NZ_AP026966.1"/>
</dbReference>
<dbReference type="PROSITE" id="PS51257">
    <property type="entry name" value="PROKAR_LIPOPROTEIN"/>
    <property type="match status" value="1"/>
</dbReference>
<evidence type="ECO:0000256" key="2">
    <source>
        <dbReference type="SAM" id="SignalP"/>
    </source>
</evidence>
<keyword evidence="2" id="KW-0732">Signal</keyword>
<feature type="region of interest" description="Disordered" evidence="1">
    <location>
        <begin position="202"/>
        <end position="227"/>
    </location>
</feature>
<feature type="signal peptide" evidence="2">
    <location>
        <begin position="1"/>
        <end position="21"/>
    </location>
</feature>
<evidence type="ECO:0000313" key="4">
    <source>
        <dbReference type="Proteomes" id="UP001163336"/>
    </source>
</evidence>
<protein>
    <submittedName>
        <fullName evidence="3">Uncharacterized protein</fullName>
    </submittedName>
</protein>
<dbReference type="Proteomes" id="UP001163336">
    <property type="component" value="Chromosome"/>
</dbReference>
<sequence length="227" mass="25050">MRFRAGLALCGALLMAGCAIPYSPAPVATNFPSTQQAKLQAAAHWGVIARHMAGQLAPSLKVNAKRPLYVSAQQSSAFAQGVSSHLVTALVNEGYIVVKVPDANTLRIEPDTQVVAFSAKRPQYEFAGERSLLVAGAWVLTDIDHTVEWLATAAIFAEDAYSWFRSQCHRRHAEDRDRRQPVAGRRRALLRAYHLGVLHHRQRPRAVRRGGATYQDLRGPQPLSTEH</sequence>
<keyword evidence="4" id="KW-1185">Reference proteome</keyword>
<proteinExistence type="predicted"/>
<evidence type="ECO:0000256" key="1">
    <source>
        <dbReference type="SAM" id="MobiDB-lite"/>
    </source>
</evidence>
<name>A0ABM8CAW1_9BURK</name>
<dbReference type="EMBL" id="AP026966">
    <property type="protein sequence ID" value="BDT60425.1"/>
    <property type="molecule type" value="Genomic_DNA"/>
</dbReference>
<evidence type="ECO:0000313" key="3">
    <source>
        <dbReference type="EMBL" id="BDT60425.1"/>
    </source>
</evidence>
<gene>
    <name evidence="3" type="ORF">MasN3_39190</name>
</gene>
<reference evidence="3" key="1">
    <citation type="submission" date="2022-11" db="EMBL/GenBank/DDBJ databases">
        <title>Isolation and characterization of PLA-degrading bacterium Massilia sp. from Antarctic soil.</title>
        <authorList>
            <person name="Sato K."/>
            <person name="Gomez-Fuentes C."/>
            <person name="Ahmad S.A."/>
            <person name="Zulkharnain A."/>
        </authorList>
    </citation>
    <scope>NUCLEOTIDE SEQUENCE</scope>
    <source>
        <strain evidence="3">N-3</strain>
    </source>
</reference>
<feature type="chain" id="PRO_5045979595" evidence="2">
    <location>
        <begin position="22"/>
        <end position="227"/>
    </location>
</feature>
<organism evidence="3 4">
    <name type="scientific">Massilia varians</name>
    <dbReference type="NCBI Taxonomy" id="457921"/>
    <lineage>
        <taxon>Bacteria</taxon>
        <taxon>Pseudomonadati</taxon>
        <taxon>Pseudomonadota</taxon>
        <taxon>Betaproteobacteria</taxon>
        <taxon>Burkholderiales</taxon>
        <taxon>Oxalobacteraceae</taxon>
        <taxon>Telluria group</taxon>
        <taxon>Massilia</taxon>
    </lineage>
</organism>
<accession>A0ABM8CAW1</accession>